<gene>
    <name evidence="10" type="ORF">MNEG_16477</name>
</gene>
<feature type="compositionally biased region" description="Basic and acidic residues" evidence="8">
    <location>
        <begin position="159"/>
        <end position="173"/>
    </location>
</feature>
<dbReference type="GO" id="GO:0043022">
    <property type="term" value="F:ribosome binding"/>
    <property type="evidence" value="ECO:0007669"/>
    <property type="project" value="InterPro"/>
</dbReference>
<feature type="region of interest" description="Disordered" evidence="8">
    <location>
        <begin position="159"/>
        <end position="217"/>
    </location>
</feature>
<keyword evidence="5 7" id="KW-0496">Mitochondrion</keyword>
<dbReference type="GeneID" id="25734240"/>
<evidence type="ECO:0000256" key="1">
    <source>
        <dbReference type="ARBA" id="ARBA00004434"/>
    </source>
</evidence>
<dbReference type="PROSITE" id="PS51758">
    <property type="entry name" value="LETM1_RBD"/>
    <property type="match status" value="1"/>
</dbReference>
<dbReference type="Proteomes" id="UP000054498">
    <property type="component" value="Unassembled WGS sequence"/>
</dbReference>
<reference evidence="10 11" key="1">
    <citation type="journal article" date="2013" name="BMC Genomics">
        <title>Reconstruction of the lipid metabolism for the microalga Monoraphidium neglectum from its genome sequence reveals characteristics suitable for biofuel production.</title>
        <authorList>
            <person name="Bogen C."/>
            <person name="Al-Dilaimi A."/>
            <person name="Albersmeier A."/>
            <person name="Wichmann J."/>
            <person name="Grundmann M."/>
            <person name="Rupp O."/>
            <person name="Lauersen K.J."/>
            <person name="Blifernez-Klassen O."/>
            <person name="Kalinowski J."/>
            <person name="Goesmann A."/>
            <person name="Mussgnug J.H."/>
            <person name="Kruse O."/>
        </authorList>
    </citation>
    <scope>NUCLEOTIDE SEQUENCE [LARGE SCALE GENOMIC DNA]</scope>
    <source>
        <strain evidence="10 11">SAG 48.87</strain>
    </source>
</reference>
<dbReference type="EMBL" id="KK106617">
    <property type="protein sequence ID" value="KIY91487.1"/>
    <property type="molecule type" value="Genomic_DNA"/>
</dbReference>
<dbReference type="PANTHER" id="PTHR14009:SF1">
    <property type="entry name" value="MITOCHONDRIAL PROTON_CALCIUM EXCHANGER PROTEIN"/>
    <property type="match status" value="1"/>
</dbReference>
<comment type="subcellular location">
    <subcellularLocation>
        <location evidence="1">Mitochondrion inner membrane</location>
        <topology evidence="1">Single-pass membrane protein</topology>
    </subcellularLocation>
</comment>
<evidence type="ECO:0000313" key="10">
    <source>
        <dbReference type="EMBL" id="KIY91487.1"/>
    </source>
</evidence>
<organism evidence="10 11">
    <name type="scientific">Monoraphidium neglectum</name>
    <dbReference type="NCBI Taxonomy" id="145388"/>
    <lineage>
        <taxon>Eukaryota</taxon>
        <taxon>Viridiplantae</taxon>
        <taxon>Chlorophyta</taxon>
        <taxon>core chlorophytes</taxon>
        <taxon>Chlorophyceae</taxon>
        <taxon>CS clade</taxon>
        <taxon>Sphaeropleales</taxon>
        <taxon>Selenastraceae</taxon>
        <taxon>Monoraphidium</taxon>
    </lineage>
</organism>
<keyword evidence="4" id="KW-1133">Transmembrane helix</keyword>
<evidence type="ECO:0000256" key="2">
    <source>
        <dbReference type="ARBA" id="ARBA00022692"/>
    </source>
</evidence>
<dbReference type="RefSeq" id="XP_013890507.1">
    <property type="nucleotide sequence ID" value="XM_014035053.1"/>
</dbReference>
<protein>
    <submittedName>
        <fullName evidence="10">LETM1 domain-containing protein LETM2</fullName>
    </submittedName>
</protein>
<evidence type="ECO:0000256" key="3">
    <source>
        <dbReference type="ARBA" id="ARBA00022792"/>
    </source>
</evidence>
<evidence type="ECO:0000256" key="4">
    <source>
        <dbReference type="ARBA" id="ARBA00022989"/>
    </source>
</evidence>
<dbReference type="GO" id="GO:0005743">
    <property type="term" value="C:mitochondrial inner membrane"/>
    <property type="evidence" value="ECO:0007669"/>
    <property type="project" value="UniProtKB-SubCell"/>
</dbReference>
<evidence type="ECO:0000259" key="9">
    <source>
        <dbReference type="PROSITE" id="PS51758"/>
    </source>
</evidence>
<accession>A0A0D2IU14</accession>
<keyword evidence="6" id="KW-0472">Membrane</keyword>
<evidence type="ECO:0000313" key="11">
    <source>
        <dbReference type="Proteomes" id="UP000054498"/>
    </source>
</evidence>
<evidence type="ECO:0000256" key="8">
    <source>
        <dbReference type="SAM" id="MobiDB-lite"/>
    </source>
</evidence>
<dbReference type="InterPro" id="IPR033122">
    <property type="entry name" value="LETM1-like_RBD"/>
</dbReference>
<keyword evidence="3" id="KW-0999">Mitochondrion inner membrane</keyword>
<evidence type="ECO:0000256" key="7">
    <source>
        <dbReference type="PROSITE-ProRule" id="PRU01094"/>
    </source>
</evidence>
<dbReference type="KEGG" id="mng:MNEG_16477"/>
<dbReference type="Pfam" id="PF07766">
    <property type="entry name" value="LETM1_RBD"/>
    <property type="match status" value="1"/>
</dbReference>
<feature type="domain" description="Letm1 RBD" evidence="9">
    <location>
        <begin position="1"/>
        <end position="194"/>
    </location>
</feature>
<sequence length="244" mass="26306">MCQLLSIPPFGTDSFLRNRLRSHLEKLKQDDAVILAEGLENLNADELRSASRARGMRAVFGDGCLPYMRTQMQGWLDLSQRGLPSSLLLLSRALVLTTPEPAATPEEAQLKGVRDTLLTLPEEVIKDVGLEVGPGAEAGGAEELQKRLELIRKEQEMIKQEAHAAKADEEKAKAAKAAEAAKAKAPEERERLADPAAAAAAEKEKEEAERREAEAARNAAAVAAASSTHQAVESVCTTCSPFLD</sequence>
<keyword evidence="11" id="KW-1185">Reference proteome</keyword>
<feature type="compositionally biased region" description="Basic and acidic residues" evidence="8">
    <location>
        <begin position="179"/>
        <end position="193"/>
    </location>
</feature>
<feature type="compositionally biased region" description="Basic and acidic residues" evidence="8">
    <location>
        <begin position="201"/>
        <end position="215"/>
    </location>
</feature>
<dbReference type="GO" id="GO:0030003">
    <property type="term" value="P:intracellular monoatomic cation homeostasis"/>
    <property type="evidence" value="ECO:0007669"/>
    <property type="project" value="TreeGrafter"/>
</dbReference>
<name>A0A0D2IU14_9CHLO</name>
<dbReference type="PANTHER" id="PTHR14009">
    <property type="entry name" value="LEUCINE ZIPPER-EF-HAND CONTAINING TRANSMEMBRANE PROTEIN"/>
    <property type="match status" value="1"/>
</dbReference>
<dbReference type="AlphaFoldDB" id="A0A0D2IU14"/>
<keyword evidence="2" id="KW-0812">Transmembrane</keyword>
<dbReference type="STRING" id="145388.A0A0D2IU14"/>
<proteinExistence type="predicted"/>
<evidence type="ECO:0000256" key="6">
    <source>
        <dbReference type="ARBA" id="ARBA00023136"/>
    </source>
</evidence>
<evidence type="ECO:0000256" key="5">
    <source>
        <dbReference type="ARBA" id="ARBA00023128"/>
    </source>
</evidence>
<dbReference type="InterPro" id="IPR044202">
    <property type="entry name" value="LETM1/MDM38-like"/>
</dbReference>
<dbReference type="OrthoDB" id="275278at2759"/>